<organism evidence="2 3">
    <name type="scientific">Enterobacter cloacae</name>
    <dbReference type="NCBI Taxonomy" id="550"/>
    <lineage>
        <taxon>Bacteria</taxon>
        <taxon>Pseudomonadati</taxon>
        <taxon>Pseudomonadota</taxon>
        <taxon>Gammaproteobacteria</taxon>
        <taxon>Enterobacterales</taxon>
        <taxon>Enterobacteriaceae</taxon>
        <taxon>Enterobacter</taxon>
        <taxon>Enterobacter cloacae complex</taxon>
    </lineage>
</organism>
<evidence type="ECO:0000313" key="3">
    <source>
        <dbReference type="Proteomes" id="UP000275321"/>
    </source>
</evidence>
<comment type="caution">
    <text evidence="2">The sequence shown here is derived from an EMBL/GenBank/DDBJ whole genome shotgun (WGS) entry which is preliminary data.</text>
</comment>
<name>A0A3R8ZY20_ENTCL</name>
<dbReference type="GO" id="GO:0051301">
    <property type="term" value="P:cell division"/>
    <property type="evidence" value="ECO:0007669"/>
    <property type="project" value="UniProtKB-KW"/>
</dbReference>
<evidence type="ECO:0000256" key="1">
    <source>
        <dbReference type="SAM" id="MobiDB-lite"/>
    </source>
</evidence>
<gene>
    <name evidence="2" type="ORF">EGK68_12810</name>
</gene>
<dbReference type="NCBIfam" id="NF033153">
    <property type="entry name" value="phage_ICD_like"/>
    <property type="match status" value="1"/>
</dbReference>
<dbReference type="Pfam" id="PF10554">
    <property type="entry name" value="Phage_ASH"/>
    <property type="match status" value="1"/>
</dbReference>
<protein>
    <submittedName>
        <fullName evidence="2">Host cell division inhibitor Icd-like protein</fullName>
    </submittedName>
</protein>
<dbReference type="InterPro" id="IPR018880">
    <property type="entry name" value="Phage_P4_Ash"/>
</dbReference>
<reference evidence="2 3" key="1">
    <citation type="submission" date="2018-10" db="EMBL/GenBank/DDBJ databases">
        <title>Transmission dynamics of multidrug resistant bacteria on intensive care unit surfaces.</title>
        <authorList>
            <person name="D'Souza A.W."/>
            <person name="Potter R.F."/>
            <person name="Wallace M."/>
            <person name="Shupe A."/>
            <person name="Patel S."/>
            <person name="Sun S."/>
            <person name="Gul D."/>
            <person name="Kwon J.H."/>
            <person name="Andleeb S."/>
            <person name="Burnham C.-A.D."/>
            <person name="Dantas G."/>
        </authorList>
    </citation>
    <scope>NUCLEOTIDE SEQUENCE [LARGE SCALE GENOMIC DNA]</scope>
    <source>
        <strain evidence="2 3">EC_073</strain>
    </source>
</reference>
<keyword evidence="2" id="KW-0131">Cell cycle</keyword>
<keyword evidence="2" id="KW-0132">Cell division</keyword>
<dbReference type="AlphaFoldDB" id="A0A3R8ZY20"/>
<feature type="region of interest" description="Disordered" evidence="1">
    <location>
        <begin position="1"/>
        <end position="22"/>
    </location>
</feature>
<sequence>MTYAKNNRKYRLTTAPDGSQNPDVATHLATGRRNPCNISATTDAPCVFFYVATNATERQIMAWCVHSGHVIAGHEQVTHHSAMSMVAQAGQLSGWPVSDIAGIPTPVWAIAISERRNSGDSNVCYISEIIIMMATPTHSHPQFVWLFLAVRRSDVSAKPHREEVTAPDFISARRTIARDFVASFAGRLPVREVAHV</sequence>
<evidence type="ECO:0000313" key="2">
    <source>
        <dbReference type="EMBL" id="RSB30294.1"/>
    </source>
</evidence>
<feature type="compositionally biased region" description="Basic residues" evidence="1">
    <location>
        <begin position="1"/>
        <end position="11"/>
    </location>
</feature>
<dbReference type="RefSeq" id="WP_125365255.1">
    <property type="nucleotide sequence ID" value="NZ_RHWT01000015.1"/>
</dbReference>
<dbReference type="EMBL" id="RHWT01000015">
    <property type="protein sequence ID" value="RSB30294.1"/>
    <property type="molecule type" value="Genomic_DNA"/>
</dbReference>
<dbReference type="Proteomes" id="UP000275321">
    <property type="component" value="Unassembled WGS sequence"/>
</dbReference>
<proteinExistence type="predicted"/>
<accession>A0A3R8ZY20</accession>